<dbReference type="NCBIfam" id="NF038012">
    <property type="entry name" value="DMT_1"/>
    <property type="match status" value="1"/>
</dbReference>
<feature type="transmembrane region" description="Helical" evidence="1">
    <location>
        <begin position="241"/>
        <end position="259"/>
    </location>
</feature>
<feature type="transmembrane region" description="Helical" evidence="1">
    <location>
        <begin position="118"/>
        <end position="136"/>
    </location>
</feature>
<evidence type="ECO:0000313" key="3">
    <source>
        <dbReference type="Proteomes" id="UP000284057"/>
    </source>
</evidence>
<keyword evidence="1" id="KW-0472">Membrane</keyword>
<evidence type="ECO:0000256" key="1">
    <source>
        <dbReference type="SAM" id="Phobius"/>
    </source>
</evidence>
<proteinExistence type="predicted"/>
<feature type="transmembrane region" description="Helical" evidence="1">
    <location>
        <begin position="59"/>
        <end position="77"/>
    </location>
</feature>
<comment type="caution">
    <text evidence="2">The sequence shown here is derived from an EMBL/GenBank/DDBJ whole genome shotgun (WGS) entry which is preliminary data.</text>
</comment>
<evidence type="ECO:0000313" key="2">
    <source>
        <dbReference type="EMBL" id="RIQ21093.1"/>
    </source>
</evidence>
<dbReference type="EMBL" id="QUAL01000154">
    <property type="protein sequence ID" value="RIQ21093.1"/>
    <property type="molecule type" value="Genomic_DNA"/>
</dbReference>
<feature type="transmembrane region" description="Helical" evidence="1">
    <location>
        <begin position="148"/>
        <end position="168"/>
    </location>
</feature>
<dbReference type="PANTHER" id="PTHR40761">
    <property type="entry name" value="CONSERVED INTEGRAL MEMBRANE ALANINE VALINE AND LEUCINE RICH PROTEIN-RELATED"/>
    <property type="match status" value="1"/>
</dbReference>
<keyword evidence="3" id="KW-1185">Reference proteome</keyword>
<reference evidence="2 3" key="1">
    <citation type="submission" date="2018-09" db="EMBL/GenBank/DDBJ databases">
        <title>Isolation, diversity and antifungal activity of actinobacteria from wheat.</title>
        <authorList>
            <person name="Han C."/>
        </authorList>
    </citation>
    <scope>NUCLEOTIDE SEQUENCE [LARGE SCALE GENOMIC DNA]</scope>
    <source>
        <strain evidence="2 3">NEAU-YY265</strain>
    </source>
</reference>
<feature type="transmembrane region" description="Helical" evidence="1">
    <location>
        <begin position="211"/>
        <end position="229"/>
    </location>
</feature>
<dbReference type="AlphaFoldDB" id="A0A418KP96"/>
<keyword evidence="1" id="KW-1133">Transmembrane helix</keyword>
<accession>A0A418KP96</accession>
<feature type="transmembrane region" description="Helical" evidence="1">
    <location>
        <begin position="180"/>
        <end position="199"/>
    </location>
</feature>
<name>A0A418KP96_9ACTN</name>
<dbReference type="Proteomes" id="UP000284057">
    <property type="component" value="Unassembled WGS sequence"/>
</dbReference>
<keyword evidence="1" id="KW-0812">Transmembrane</keyword>
<evidence type="ECO:0008006" key="4">
    <source>
        <dbReference type="Google" id="ProtNLM"/>
    </source>
</evidence>
<dbReference type="InterPro" id="IPR037185">
    <property type="entry name" value="EmrE-like"/>
</dbReference>
<feature type="transmembrane region" description="Helical" evidence="1">
    <location>
        <begin position="6"/>
        <end position="26"/>
    </location>
</feature>
<dbReference type="SUPFAM" id="SSF103481">
    <property type="entry name" value="Multidrug resistance efflux transporter EmrE"/>
    <property type="match status" value="1"/>
</dbReference>
<sequence>MAVSSTGLAVAFAVGAASLHALAALGMVARRRWWYPTALTVAASGLHVCALHYGPLTLVQPLGVLSLAFALVLSWGLTRRRVTPREWRGMALSMAGLAALLLLAAPTRPRSELSSTQILLLTLAVVALIAVAVGAASRLPLRPVRRSLLFALAAGTTFGVSSALTQTVTIRVADSGLSAALQPASAVVLVLASTGLLLSRRAYRGGLGAPLATATIVNPVTASAIGIGLLGERFTGGPIEATVSVAAALTAAAGVVLLARGSRAPVTRPARPERVPATR</sequence>
<feature type="transmembrane region" description="Helical" evidence="1">
    <location>
        <begin position="89"/>
        <end position="106"/>
    </location>
</feature>
<organism evidence="2 3">
    <name type="scientific">Jiangella rhizosphaerae</name>
    <dbReference type="NCBI Taxonomy" id="2293569"/>
    <lineage>
        <taxon>Bacteria</taxon>
        <taxon>Bacillati</taxon>
        <taxon>Actinomycetota</taxon>
        <taxon>Actinomycetes</taxon>
        <taxon>Jiangellales</taxon>
        <taxon>Jiangellaceae</taxon>
        <taxon>Jiangella</taxon>
    </lineage>
</organism>
<dbReference type="PANTHER" id="PTHR40761:SF1">
    <property type="entry name" value="CONSERVED INTEGRAL MEMBRANE ALANINE VALINE AND LEUCINE RICH PROTEIN-RELATED"/>
    <property type="match status" value="1"/>
</dbReference>
<gene>
    <name evidence="2" type="ORF">DY240_16235</name>
</gene>
<protein>
    <recommendedName>
        <fullName evidence="4">Integral membrane protein</fullName>
    </recommendedName>
</protein>